<gene>
    <name evidence="2" type="ORF">CP98_04035</name>
</gene>
<feature type="region of interest" description="Disordered" evidence="1">
    <location>
        <begin position="54"/>
        <end position="75"/>
    </location>
</feature>
<reference evidence="2 3" key="1">
    <citation type="submission" date="2014-03" db="EMBL/GenBank/DDBJ databases">
        <title>Genome sequence of Sphingobium yanoikuyae B1.</title>
        <authorList>
            <person name="Gan H.M."/>
            <person name="Gan H.Y."/>
            <person name="Savka M.A."/>
        </authorList>
    </citation>
    <scope>NUCLEOTIDE SEQUENCE [LARGE SCALE GENOMIC DNA]</scope>
    <source>
        <strain evidence="2 3">B1</strain>
    </source>
</reference>
<comment type="caution">
    <text evidence="2">The sequence shown here is derived from an EMBL/GenBank/DDBJ whole genome shotgun (WGS) entry which is preliminary data.</text>
</comment>
<sequence length="117" mass="13112">MIRVTEKRPASFGWPGVPVLIGRSAPRQQEPAFERDRYALDHLDARAAGLDRVAIGKRSPQPGRREGDGNRNINTHLVGKAKTIAPLRDDDVVRQKFLGVIGIHRAMEHSVNMSRKR</sequence>
<dbReference type="AlphaFoldDB" id="A0A084EF65"/>
<dbReference type="Proteomes" id="UP000028534">
    <property type="component" value="Unassembled WGS sequence"/>
</dbReference>
<proteinExistence type="predicted"/>
<evidence type="ECO:0000313" key="2">
    <source>
        <dbReference type="EMBL" id="KEZ16607.1"/>
    </source>
</evidence>
<evidence type="ECO:0000256" key="1">
    <source>
        <dbReference type="SAM" id="MobiDB-lite"/>
    </source>
</evidence>
<organism evidence="2 3">
    <name type="scientific">Sphingobium yanoikuyae</name>
    <name type="common">Sphingomonas yanoikuyae</name>
    <dbReference type="NCBI Taxonomy" id="13690"/>
    <lineage>
        <taxon>Bacteria</taxon>
        <taxon>Pseudomonadati</taxon>
        <taxon>Pseudomonadota</taxon>
        <taxon>Alphaproteobacteria</taxon>
        <taxon>Sphingomonadales</taxon>
        <taxon>Sphingomonadaceae</taxon>
        <taxon>Sphingobium</taxon>
    </lineage>
</organism>
<evidence type="ECO:0000313" key="3">
    <source>
        <dbReference type="Proteomes" id="UP000028534"/>
    </source>
</evidence>
<dbReference type="RefSeq" id="WP_017501910.1">
    <property type="nucleotide sequence ID" value="NZ_LVJD01000348.1"/>
</dbReference>
<accession>A0A084EF65</accession>
<dbReference type="PATRIC" id="fig|13690.10.peg.4146"/>
<protein>
    <submittedName>
        <fullName evidence="2">Uncharacterized protein</fullName>
    </submittedName>
</protein>
<name>A0A084EF65_SPHYA</name>
<dbReference type="EMBL" id="JGVR01000030">
    <property type="protein sequence ID" value="KEZ16607.1"/>
    <property type="molecule type" value="Genomic_DNA"/>
</dbReference>